<dbReference type="EMBL" id="DS017060">
    <property type="protein sequence ID" value="KMU92244.1"/>
    <property type="molecule type" value="Genomic_DNA"/>
</dbReference>
<dbReference type="Proteomes" id="UP000054563">
    <property type="component" value="Unassembled WGS sequence"/>
</dbReference>
<dbReference type="InterPro" id="IPR002575">
    <property type="entry name" value="Aminoglycoside_PTrfase"/>
</dbReference>
<sequence length="492" mass="55540">MTVSGTTTRSDTASQCSDSEHLAQFDQVRKILQLQNLPAFALKIRYGDAVAADSSCRVVPDPLSGTYHILFKLEFDDGVHWLLKVPANGYPDAFDAVSARALRSEALTMRLIQRKTKAPVPTVYHFDDTLNNELHCPFILMEYVDGRPLYEIWFDQNVDAEVLEKRRCRALDGVARAMLELGKFVFDEAGEILFDHNDGPCCIGPMKMLDIQAMLGQDDDDDDDSTIFCSVGPFRSAKSWFTCMLDRREPPPDEYSLGVYSVLRLFIDLAFPETQSGEKTDFVLSHPDFDIQNVLVSDDGSLRSLIDWDGVSTVPRCLGNEVYPSWLTRDWNPVTYTFDESATPGSDCQNNHENSPRELEHYRKIYQKLIEKILEFPAASKRMAANSLVLRNLYIAATDPVCTHAIVRRIFEEITSRTAPVKSSTEHKGENGSNNGDNCNNGADSRGDGDHTHVDEGDDDFFIYDVFTKFRRGNLSERNLQRLTRGFQALLI</sequence>
<evidence type="ECO:0000259" key="2">
    <source>
        <dbReference type="Pfam" id="PF01636"/>
    </source>
</evidence>
<feature type="domain" description="Aminoglycoside phosphotransferase" evidence="2">
    <location>
        <begin position="96"/>
        <end position="311"/>
    </location>
</feature>
<dbReference type="Gene3D" id="3.30.200.20">
    <property type="entry name" value="Phosphorylase Kinase, domain 1"/>
    <property type="match status" value="1"/>
</dbReference>
<proteinExistence type="predicted"/>
<name>A0A0J8S7A0_COCIT</name>
<protein>
    <recommendedName>
        <fullName evidence="2">Aminoglycoside phosphotransferase domain-containing protein</fullName>
    </recommendedName>
</protein>
<evidence type="ECO:0000313" key="3">
    <source>
        <dbReference type="EMBL" id="KMU92244.1"/>
    </source>
</evidence>
<dbReference type="SUPFAM" id="SSF56112">
    <property type="entry name" value="Protein kinase-like (PK-like)"/>
    <property type="match status" value="1"/>
</dbReference>
<feature type="compositionally biased region" description="Low complexity" evidence="1">
    <location>
        <begin position="431"/>
        <end position="442"/>
    </location>
</feature>
<dbReference type="AlphaFoldDB" id="A0A0J8S7A0"/>
<dbReference type="VEuPathDB" id="FungiDB:CIHG_09938"/>
<dbReference type="PANTHER" id="PTHR21310:SF51">
    <property type="entry name" value="AMINOGLYCOSIDE PHOSPHOTRANSFERASE DOMAIN-CONTAINING PROTEIN"/>
    <property type="match status" value="1"/>
</dbReference>
<dbReference type="PANTHER" id="PTHR21310">
    <property type="entry name" value="AMINOGLYCOSIDE PHOSPHOTRANSFERASE-RELATED-RELATED"/>
    <property type="match status" value="1"/>
</dbReference>
<reference evidence="4" key="1">
    <citation type="journal article" date="2010" name="Genome Res.">
        <title>Population genomic sequencing of Coccidioides fungi reveals recent hybridization and transposon control.</title>
        <authorList>
            <person name="Neafsey D.E."/>
            <person name="Barker B.M."/>
            <person name="Sharpton T.J."/>
            <person name="Stajich J.E."/>
            <person name="Park D.J."/>
            <person name="Whiston E."/>
            <person name="Hung C.-Y."/>
            <person name="McMahan C."/>
            <person name="White J."/>
            <person name="Sykes S."/>
            <person name="Heiman D."/>
            <person name="Young S."/>
            <person name="Zeng Q."/>
            <person name="Abouelleil A."/>
            <person name="Aftuck L."/>
            <person name="Bessette D."/>
            <person name="Brown A."/>
            <person name="FitzGerald M."/>
            <person name="Lui A."/>
            <person name="Macdonald J.P."/>
            <person name="Priest M."/>
            <person name="Orbach M.J."/>
            <person name="Galgiani J.N."/>
            <person name="Kirkland T.N."/>
            <person name="Cole G.T."/>
            <person name="Birren B.W."/>
            <person name="Henn M.R."/>
            <person name="Taylor J.W."/>
            <person name="Rounsley S.D."/>
        </authorList>
    </citation>
    <scope>NUCLEOTIDE SEQUENCE [LARGE SCALE GENOMIC DNA]</scope>
    <source>
        <strain evidence="4">H538.4</strain>
    </source>
</reference>
<gene>
    <name evidence="3" type="ORF">CIHG_09938</name>
</gene>
<dbReference type="eggNOG" id="ENOG502S3GD">
    <property type="taxonomic scope" value="Eukaryota"/>
</dbReference>
<accession>A0A0J8S7A0</accession>
<dbReference type="OrthoDB" id="10003767at2759"/>
<organism evidence="3 4">
    <name type="scientific">Coccidioides immitis H538.4</name>
    <dbReference type="NCBI Taxonomy" id="396776"/>
    <lineage>
        <taxon>Eukaryota</taxon>
        <taxon>Fungi</taxon>
        <taxon>Dikarya</taxon>
        <taxon>Ascomycota</taxon>
        <taxon>Pezizomycotina</taxon>
        <taxon>Eurotiomycetes</taxon>
        <taxon>Eurotiomycetidae</taxon>
        <taxon>Onygenales</taxon>
        <taxon>Onygenaceae</taxon>
        <taxon>Coccidioides</taxon>
    </lineage>
</organism>
<dbReference type="Pfam" id="PF01636">
    <property type="entry name" value="APH"/>
    <property type="match status" value="1"/>
</dbReference>
<evidence type="ECO:0000256" key="1">
    <source>
        <dbReference type="SAM" id="MobiDB-lite"/>
    </source>
</evidence>
<dbReference type="InterPro" id="IPR051678">
    <property type="entry name" value="AGP_Transferase"/>
</dbReference>
<evidence type="ECO:0000313" key="4">
    <source>
        <dbReference type="Proteomes" id="UP000054563"/>
    </source>
</evidence>
<dbReference type="InterPro" id="IPR011009">
    <property type="entry name" value="Kinase-like_dom_sf"/>
</dbReference>
<feature type="region of interest" description="Disordered" evidence="1">
    <location>
        <begin position="418"/>
        <end position="451"/>
    </location>
</feature>